<dbReference type="EMBL" id="CP009552">
    <property type="protein sequence ID" value="AIY89672.1"/>
    <property type="molecule type" value="Genomic_DNA"/>
</dbReference>
<dbReference type="InterPro" id="IPR051691">
    <property type="entry name" value="Metab_Enz_Cyan_OpOx_G3PDH"/>
</dbReference>
<dbReference type="PANTHER" id="PTHR42949:SF3">
    <property type="entry name" value="ANAEROBIC GLYCEROL-3-PHOSPHATE DEHYDROGENASE SUBUNIT B"/>
    <property type="match status" value="1"/>
</dbReference>
<evidence type="ECO:0000259" key="2">
    <source>
        <dbReference type="PROSITE" id="PS51085"/>
    </source>
</evidence>
<gene>
    <name evidence="3" type="ORF">GACE_0620</name>
</gene>
<dbReference type="CDD" id="cd00207">
    <property type="entry name" value="fer2"/>
    <property type="match status" value="1"/>
</dbReference>
<dbReference type="PRINTS" id="PR00411">
    <property type="entry name" value="PNDRDTASEI"/>
</dbReference>
<dbReference type="Pfam" id="PF13510">
    <property type="entry name" value="Fer2_4"/>
    <property type="match status" value="1"/>
</dbReference>
<dbReference type="PANTHER" id="PTHR42949">
    <property type="entry name" value="ANAEROBIC GLYCEROL-3-PHOSPHATE DEHYDROGENASE SUBUNIT B"/>
    <property type="match status" value="1"/>
</dbReference>
<dbReference type="InterPro" id="IPR001041">
    <property type="entry name" value="2Fe-2S_ferredoxin-type"/>
</dbReference>
<dbReference type="InterPro" id="IPR036010">
    <property type="entry name" value="2Fe-2S_ferredoxin-like_sf"/>
</dbReference>
<accession>A0A0A7GFF2</accession>
<dbReference type="Pfam" id="PF07992">
    <property type="entry name" value="Pyr_redox_2"/>
    <property type="match status" value="1"/>
</dbReference>
<dbReference type="PROSITE" id="PS51085">
    <property type="entry name" value="2FE2S_FER_2"/>
    <property type="match status" value="1"/>
</dbReference>
<evidence type="ECO:0000256" key="1">
    <source>
        <dbReference type="ARBA" id="ARBA00023002"/>
    </source>
</evidence>
<dbReference type="SUPFAM" id="SSF54292">
    <property type="entry name" value="2Fe-2S ferredoxin-like"/>
    <property type="match status" value="1"/>
</dbReference>
<protein>
    <submittedName>
        <fullName evidence="3">Sarcosine oxidase alpha subunit</fullName>
    </submittedName>
</protein>
<reference evidence="3 4" key="1">
    <citation type="journal article" date="2015" name="Appl. Environ. Microbiol.">
        <title>The Geoglobus acetivorans genome: Fe(III) reduction, acetate utilization, autotrophic growth, and degradation of aromatic compounds in a hyperthermophilic archaeon.</title>
        <authorList>
            <person name="Mardanov A.V."/>
            <person name="Slododkina G.B."/>
            <person name="Slobodkin A.I."/>
            <person name="Beletsky A.V."/>
            <person name="Gavrilov S.N."/>
            <person name="Kublanov I.V."/>
            <person name="Bonch-Osmolovskaya E.A."/>
            <person name="Skryabin K.G."/>
            <person name="Ravin N.V."/>
        </authorList>
    </citation>
    <scope>NUCLEOTIDE SEQUENCE [LARGE SCALE GENOMIC DNA]</scope>
    <source>
        <strain evidence="3 4">SBH6</strain>
    </source>
</reference>
<dbReference type="eggNOG" id="arCOG01294">
    <property type="taxonomic scope" value="Archaea"/>
</dbReference>
<dbReference type="Gene3D" id="3.10.20.440">
    <property type="entry name" value="2Fe-2S iron-sulphur cluster binding domain, sarcosine oxidase, alpha subunit, N-terminal domain"/>
    <property type="match status" value="1"/>
</dbReference>
<organism evidence="3 4">
    <name type="scientific">Geoglobus acetivorans</name>
    <dbReference type="NCBI Taxonomy" id="565033"/>
    <lineage>
        <taxon>Archaea</taxon>
        <taxon>Methanobacteriati</taxon>
        <taxon>Methanobacteriota</taxon>
        <taxon>Archaeoglobi</taxon>
        <taxon>Archaeoglobales</taxon>
        <taxon>Archaeoglobaceae</taxon>
        <taxon>Geoglobus</taxon>
    </lineage>
</organism>
<dbReference type="PRINTS" id="PR00368">
    <property type="entry name" value="FADPNR"/>
</dbReference>
<dbReference type="Proteomes" id="UP000030624">
    <property type="component" value="Chromosome"/>
</dbReference>
<dbReference type="InterPro" id="IPR006058">
    <property type="entry name" value="2Fe2S_fd_BS"/>
</dbReference>
<dbReference type="GO" id="GO:0051537">
    <property type="term" value="F:2 iron, 2 sulfur cluster binding"/>
    <property type="evidence" value="ECO:0007669"/>
    <property type="project" value="InterPro"/>
</dbReference>
<dbReference type="PROSITE" id="PS00197">
    <property type="entry name" value="2FE2S_FER_1"/>
    <property type="match status" value="1"/>
</dbReference>
<dbReference type="GO" id="GO:0016491">
    <property type="term" value="F:oxidoreductase activity"/>
    <property type="evidence" value="ECO:0007669"/>
    <property type="project" value="UniProtKB-KW"/>
</dbReference>
<dbReference type="RefSeq" id="WP_048091084.1">
    <property type="nucleotide sequence ID" value="NZ_CP009552.1"/>
</dbReference>
<dbReference type="InterPro" id="IPR042204">
    <property type="entry name" value="2Fe-2S-bd_N"/>
</dbReference>
<name>A0A0A7GFF2_GEOAI</name>
<evidence type="ECO:0000313" key="3">
    <source>
        <dbReference type="EMBL" id="AIY89672.1"/>
    </source>
</evidence>
<proteinExistence type="predicted"/>
<dbReference type="GeneID" id="24797219"/>
<keyword evidence="1" id="KW-0560">Oxidoreductase</keyword>
<feature type="domain" description="2Fe-2S ferredoxin-type" evidence="2">
    <location>
        <begin position="15"/>
        <end position="97"/>
    </location>
</feature>
<sequence length="524" mass="57234">MRLESHPIVDFKRGKEVTIYFNGKPVKAYEGESVAAALYAAGVRVFSRSFRFHRPRGFFCAIGKCSQCMMEVNGVPNVRTCKIYVKDGMQIRTQNSIPDAENDALAIFDKIIDTVFPHGSHYKKFNRSAKLRELATKQMRKLAGFGNPPKSVPDVDAEYEVIETDVAVIGGGPGGMSAAIHAGKYGARVIVMDENPFLGGQLVKQTHRFFGSAKERAGTRGIKIAKILEEELLSYDNVEVRKETKVFGVYGNEVAAVEKDRKLLRIKAKKIVIATGAYERTLIFENNDLPGVYGAGGVQTLMNVYGIKPGERGLIIGSGNVGLILTYQLLQAGVDVAAIVEAMPRVGGYFVHAAKVRRLGVPIYTRHTIVRAVGNKKVEGAVVAQLDDRWQPVPGTEKKFDVDFICVAVGLSPAHELLYHVKAQMKFVPELGGLVPLRTRYNETSVEGIYVAGDVAGIEEATAAIMEGRIAGLHAAMSLGYGGEDVKKELEEAVKDIEAFRAGPFGERICHGLEKCTLEKEVSL</sequence>
<dbReference type="Gene3D" id="3.50.50.60">
    <property type="entry name" value="FAD/NAD(P)-binding domain"/>
    <property type="match status" value="2"/>
</dbReference>
<dbReference type="InterPro" id="IPR023753">
    <property type="entry name" value="FAD/NAD-binding_dom"/>
</dbReference>
<dbReference type="HOGENOM" id="CLU_030705_2_0_2"/>
<dbReference type="KEGG" id="gac:GACE_0620"/>
<dbReference type="AlphaFoldDB" id="A0A0A7GFF2"/>
<dbReference type="InterPro" id="IPR036188">
    <property type="entry name" value="FAD/NAD-bd_sf"/>
</dbReference>
<evidence type="ECO:0000313" key="4">
    <source>
        <dbReference type="Proteomes" id="UP000030624"/>
    </source>
</evidence>
<dbReference type="STRING" id="565033.GACE_0620"/>
<dbReference type="SUPFAM" id="SSF51905">
    <property type="entry name" value="FAD/NAD(P)-binding domain"/>
    <property type="match status" value="1"/>
</dbReference>